<dbReference type="PANTHER" id="PTHR46648:SF1">
    <property type="entry name" value="ADENOSINE 5'-MONOPHOSPHORAMIDASE HNT1"/>
    <property type="match status" value="1"/>
</dbReference>
<gene>
    <name evidence="5" type="ORF">GOSPT_025_00910</name>
</gene>
<accession>H5TX49</accession>
<dbReference type="CDD" id="cd01277">
    <property type="entry name" value="HINT_subgroup"/>
    <property type="match status" value="1"/>
</dbReference>
<feature type="domain" description="HIT" evidence="4">
    <location>
        <begin position="5"/>
        <end position="112"/>
    </location>
</feature>
<comment type="caution">
    <text evidence="5">The sequence shown here is derived from an EMBL/GenBank/DDBJ whole genome shotgun (WGS) entry which is preliminary data.</text>
</comment>
<organism evidence="5 6">
    <name type="scientific">Gordonia sputi NBRC 100414</name>
    <dbReference type="NCBI Taxonomy" id="1089453"/>
    <lineage>
        <taxon>Bacteria</taxon>
        <taxon>Bacillati</taxon>
        <taxon>Actinomycetota</taxon>
        <taxon>Actinomycetes</taxon>
        <taxon>Mycobacteriales</taxon>
        <taxon>Gordoniaceae</taxon>
        <taxon>Gordonia</taxon>
    </lineage>
</organism>
<dbReference type="AlphaFoldDB" id="H5TX49"/>
<sequence>MTDCVFCGIVAGEIPSVKVAETASTYAFMDINPANDGHLLVIPKQHSTDLLDIGADDLTATTLEAQRIARAMVDNAGADGVNLLNCCKAPAWQTVFHFHLHVIPRYADRSVDRLSLPWQPGVAGDRTVMTEYAETLATALR</sequence>
<dbReference type="PRINTS" id="PR00332">
    <property type="entry name" value="HISTRIAD"/>
</dbReference>
<evidence type="ECO:0000313" key="6">
    <source>
        <dbReference type="Proteomes" id="UP000005845"/>
    </source>
</evidence>
<dbReference type="InterPro" id="IPR001310">
    <property type="entry name" value="Histidine_triad_HIT"/>
</dbReference>
<evidence type="ECO:0000256" key="2">
    <source>
        <dbReference type="PIRSR" id="PIRSR601310-3"/>
    </source>
</evidence>
<dbReference type="RefSeq" id="WP_005203381.1">
    <property type="nucleotide sequence ID" value="NZ_BAFC01000025.1"/>
</dbReference>
<feature type="active site" description="Tele-AMP-histidine intermediate" evidence="1">
    <location>
        <position position="99"/>
    </location>
</feature>
<proteinExistence type="predicted"/>
<dbReference type="InterPro" id="IPR036265">
    <property type="entry name" value="HIT-like_sf"/>
</dbReference>
<evidence type="ECO:0000313" key="5">
    <source>
        <dbReference type="EMBL" id="GAB38057.1"/>
    </source>
</evidence>
<protein>
    <submittedName>
        <fullName evidence="5">HIT family protein</fullName>
    </submittedName>
</protein>
<dbReference type="InterPro" id="IPR011146">
    <property type="entry name" value="HIT-like"/>
</dbReference>
<dbReference type="Pfam" id="PF01230">
    <property type="entry name" value="HIT"/>
    <property type="match status" value="1"/>
</dbReference>
<keyword evidence="6" id="KW-1185">Reference proteome</keyword>
<dbReference type="GO" id="GO:0003824">
    <property type="term" value="F:catalytic activity"/>
    <property type="evidence" value="ECO:0007669"/>
    <property type="project" value="InterPro"/>
</dbReference>
<evidence type="ECO:0000259" key="4">
    <source>
        <dbReference type="PROSITE" id="PS51084"/>
    </source>
</evidence>
<evidence type="ECO:0000256" key="3">
    <source>
        <dbReference type="PROSITE-ProRule" id="PRU00464"/>
    </source>
</evidence>
<reference evidence="5 6" key="1">
    <citation type="submission" date="2012-02" db="EMBL/GenBank/DDBJ databases">
        <title>Whole genome shotgun sequence of Gordonia sputi NBRC 100414.</title>
        <authorList>
            <person name="Yoshida I."/>
            <person name="Hosoyama A."/>
            <person name="Tsuchikane K."/>
            <person name="Katsumata H."/>
            <person name="Yamazaki S."/>
            <person name="Fujita N."/>
        </authorList>
    </citation>
    <scope>NUCLEOTIDE SEQUENCE [LARGE SCALE GENOMIC DNA]</scope>
    <source>
        <strain evidence="5 6">NBRC 100414</strain>
    </source>
</reference>
<dbReference type="Gene3D" id="3.30.428.10">
    <property type="entry name" value="HIT-like"/>
    <property type="match status" value="1"/>
</dbReference>
<dbReference type="PROSITE" id="PS51084">
    <property type="entry name" value="HIT_2"/>
    <property type="match status" value="1"/>
</dbReference>
<name>H5TX49_9ACTN</name>
<evidence type="ECO:0000256" key="1">
    <source>
        <dbReference type="PIRSR" id="PIRSR601310-1"/>
    </source>
</evidence>
<dbReference type="EMBL" id="BAFC01000025">
    <property type="protein sequence ID" value="GAB38057.1"/>
    <property type="molecule type" value="Genomic_DNA"/>
</dbReference>
<dbReference type="Proteomes" id="UP000005845">
    <property type="component" value="Unassembled WGS sequence"/>
</dbReference>
<dbReference type="InterPro" id="IPR039384">
    <property type="entry name" value="HINT"/>
</dbReference>
<feature type="short sequence motif" description="Histidine triad motif" evidence="2 3">
    <location>
        <begin position="97"/>
        <end position="101"/>
    </location>
</feature>
<dbReference type="GO" id="GO:0009117">
    <property type="term" value="P:nucleotide metabolic process"/>
    <property type="evidence" value="ECO:0007669"/>
    <property type="project" value="TreeGrafter"/>
</dbReference>
<dbReference type="PANTHER" id="PTHR46648">
    <property type="entry name" value="HIT FAMILY PROTEIN 1"/>
    <property type="match status" value="1"/>
</dbReference>
<dbReference type="SUPFAM" id="SSF54197">
    <property type="entry name" value="HIT-like"/>
    <property type="match status" value="1"/>
</dbReference>
<dbReference type="eggNOG" id="COG0537">
    <property type="taxonomic scope" value="Bacteria"/>
</dbReference>